<dbReference type="EMBL" id="LC060253">
    <property type="protein sequence ID" value="BAU04019.1"/>
    <property type="molecule type" value="Genomic_DNA"/>
</dbReference>
<dbReference type="EMBL" id="LC060256">
    <property type="protein sequence ID" value="BAU04074.1"/>
    <property type="molecule type" value="Genomic_DNA"/>
</dbReference>
<evidence type="ECO:0000313" key="4">
    <source>
        <dbReference type="EMBL" id="BAU04037.1"/>
    </source>
</evidence>
<dbReference type="Pfam" id="PF13477">
    <property type="entry name" value="Glyco_trans_4_2"/>
    <property type="match status" value="1"/>
</dbReference>
<name>A0A0S3TGA2_9STRE</name>
<keyword evidence="3" id="KW-0808">Transferase</keyword>
<feature type="domain" description="Glycosyl transferase family 1" evidence="1">
    <location>
        <begin position="128"/>
        <end position="279"/>
    </location>
</feature>
<accession>A0A0S3TGA2</accession>
<dbReference type="EMBL" id="LC060254">
    <property type="protein sequence ID" value="BAU04037.1"/>
    <property type="molecule type" value="Genomic_DNA"/>
</dbReference>
<dbReference type="AlphaFoldDB" id="A0A0S3TGA2"/>
<evidence type="ECO:0000313" key="3">
    <source>
        <dbReference type="EMBL" id="BAU04019.1"/>
    </source>
</evidence>
<dbReference type="Pfam" id="PF00534">
    <property type="entry name" value="Glycos_transf_1"/>
    <property type="match status" value="1"/>
</dbReference>
<dbReference type="SUPFAM" id="SSF53756">
    <property type="entry name" value="UDP-Glycosyltransferase/glycogen phosphorylase"/>
    <property type="match status" value="1"/>
</dbReference>
<dbReference type="InterPro" id="IPR028098">
    <property type="entry name" value="Glyco_trans_4-like_N"/>
</dbReference>
<proteinExistence type="predicted"/>
<protein>
    <submittedName>
        <fullName evidence="3">Glycosyltransferase</fullName>
    </submittedName>
</protein>
<dbReference type="CDD" id="cd03808">
    <property type="entry name" value="GT4_CapM-like"/>
    <property type="match status" value="1"/>
</dbReference>
<dbReference type="GO" id="GO:0016757">
    <property type="term" value="F:glycosyltransferase activity"/>
    <property type="evidence" value="ECO:0007669"/>
    <property type="project" value="InterPro"/>
</dbReference>
<evidence type="ECO:0000313" key="5">
    <source>
        <dbReference type="EMBL" id="BAU04074.1"/>
    </source>
</evidence>
<dbReference type="InterPro" id="IPR001296">
    <property type="entry name" value="Glyco_trans_1"/>
</dbReference>
<dbReference type="PANTHER" id="PTHR12526">
    <property type="entry name" value="GLYCOSYLTRANSFERASE"/>
    <property type="match status" value="1"/>
</dbReference>
<gene>
    <name evidence="3" type="primary">cps1bI</name>
</gene>
<sequence>MNPLSEIKLINTYKNIIKTNNPDVILGYTIKPNIYGAIVAKSFKKPFIANITGLGTAVEYKSWKQPILINLYKFAFKNVYKVFFQNTSNCEFFVNNKIITSKYEILPGSGVNLEKFSYETFPSEEIVKFSFISRIMKEKGIDQYLAAAEYVRSKYPKTEFNIYGFCEQEYENILEDLQNKKIVNYHGLVNNIPLVLSNTHCLIHPTYYPEGMSNVLLEAAATGRPAITTNRSGCREIVDDTLTGFIIEEQNTKDLIEKIEIFLNLTTLEKSNMGKHAREKVEREFNRNIVIRKYNHAIDSIEKKK</sequence>
<feature type="domain" description="Glycosyltransferase subfamily 4-like N-terminal" evidence="2">
    <location>
        <begin position="3"/>
        <end position="86"/>
    </location>
</feature>
<reference evidence="3" key="1">
    <citation type="journal article" date="2015" name="Fish Pathol.">
        <title>Structure of Genetic Loci for Capsular Polysaccharide Biosynthesis in Streptococcus parauberis isolated from Japanese flounder.</title>
        <authorList>
            <person name="Tu C."/>
            <person name="Suga K."/>
            <person name="Kanai K."/>
        </authorList>
    </citation>
    <scope>NUCLEOTIDE SEQUENCE</scope>
    <source>
        <strain evidence="5">2007-1</strain>
        <strain evidence="3">NUF1003</strain>
        <strain evidence="4">NUF1071</strain>
    </source>
</reference>
<evidence type="ECO:0000259" key="2">
    <source>
        <dbReference type="Pfam" id="PF13477"/>
    </source>
</evidence>
<dbReference type="Gene3D" id="3.40.50.2000">
    <property type="entry name" value="Glycogen Phosphorylase B"/>
    <property type="match status" value="2"/>
</dbReference>
<organism evidence="3">
    <name type="scientific">Streptococcus parauberis</name>
    <dbReference type="NCBI Taxonomy" id="1348"/>
    <lineage>
        <taxon>Bacteria</taxon>
        <taxon>Bacillati</taxon>
        <taxon>Bacillota</taxon>
        <taxon>Bacilli</taxon>
        <taxon>Lactobacillales</taxon>
        <taxon>Streptococcaceae</taxon>
        <taxon>Streptococcus</taxon>
    </lineage>
</organism>
<dbReference type="PANTHER" id="PTHR12526:SF630">
    <property type="entry name" value="GLYCOSYLTRANSFERASE"/>
    <property type="match status" value="1"/>
</dbReference>
<evidence type="ECO:0000259" key="1">
    <source>
        <dbReference type="Pfam" id="PF00534"/>
    </source>
</evidence>